<dbReference type="InterPro" id="IPR011761">
    <property type="entry name" value="ATP-grasp"/>
</dbReference>
<evidence type="ECO:0000256" key="12">
    <source>
        <dbReference type="PROSITE-ProRule" id="PRU00409"/>
    </source>
</evidence>
<sequence length="828" mass="92205">MPSVLLVGAGADTVYRGDELDLTAVNLLATFKQRGWETIVINNNPFAQSLESNFQVDHVEIRPLTVTNVVDVIQEYQPDIVVPTLGERWTFDLLREVQATGVFETLPTRLVGISLTSIKTVLNPPMLAATLRQIGAPVKHVQVADHYAAAYEMVREYGYPLVSRPVSAQGTSTPKIAFDDASFEANFMEAQALSKKKEVAIQQSLQGMKEVEVVVCRDQSGTLIEIATVENIDPIGIHAADSYAVTPAQTLLDRELQTLRKLAFKITRKLRIVGVNHVQFAIDRRHQKMYVTKVSPYFDRTTSFVELATGYPLSKVVGCLYTGQLLREIDLGTQYAPYTAITEPVTDSTAVRVPIFAHMFLPEANWRLGTQKRSIGTAVGIGRSVPEALVKALTYQEDDFGKTRLAAMHQLTSSQLDQVLIHPEANRIYSIFEALRRGYSTDEIAELTHIESYYISELKRVQQVMEQLYTGTWDAQIYRQAKDLGLPDATIARITEQSFETIRTASQTWQVNRTYKEVDPAAGEFEQHSARFYASFERENESQPAPGKRVLVVGPGPRALGNGTANDYVATQVMQALKAQGYQVILLNDNPSSVTMASVVADKIYVEPRTTEVVREVAYLEQPAIILVPAMAAEMRQFLAETTWADKVMTLQMVDAPHDFTTTTPTVAVNVLFDGNVIYPLGMIDELPDPQTQQIAGTFRQYPTQLASEVQQEVQNLANETLLEAGVAKGIYQLIFAKDNDTWKLVLQHPIPAPDVAFLSKAVRLNIAGLVMAMRLGTLEQYFQTLAELPMPPQQLQYRSLYPFKALHLAQAKPNKSHIVGATIKWLP</sequence>
<evidence type="ECO:0000256" key="6">
    <source>
        <dbReference type="ARBA" id="ARBA00022737"/>
    </source>
</evidence>
<evidence type="ECO:0000313" key="15">
    <source>
        <dbReference type="Proteomes" id="UP000051084"/>
    </source>
</evidence>
<keyword evidence="5" id="KW-0479">Metal-binding</keyword>
<dbReference type="EMBL" id="AZGC01000039">
    <property type="protein sequence ID" value="KRL94002.1"/>
    <property type="molecule type" value="Genomic_DNA"/>
</dbReference>
<evidence type="ECO:0000256" key="11">
    <source>
        <dbReference type="ARBA" id="ARBA00047359"/>
    </source>
</evidence>
<protein>
    <submittedName>
        <fullName evidence="14">Carbamoyl-phosphate synthase large subunit</fullName>
    </submittedName>
</protein>
<dbReference type="PROSITE" id="PS50975">
    <property type="entry name" value="ATP_GRASP"/>
    <property type="match status" value="1"/>
</dbReference>
<evidence type="ECO:0000256" key="3">
    <source>
        <dbReference type="ARBA" id="ARBA00009799"/>
    </source>
</evidence>
<evidence type="ECO:0000256" key="10">
    <source>
        <dbReference type="ARBA" id="ARBA00023211"/>
    </source>
</evidence>
<dbReference type="AlphaFoldDB" id="A0A0R1USP1"/>
<dbReference type="Gene3D" id="3.40.50.20">
    <property type="match status" value="2"/>
</dbReference>
<evidence type="ECO:0000256" key="9">
    <source>
        <dbReference type="ARBA" id="ARBA00022975"/>
    </source>
</evidence>
<dbReference type="SUPFAM" id="SSF48108">
    <property type="entry name" value="Carbamoyl phosphate synthetase, large subunit connection domain"/>
    <property type="match status" value="1"/>
</dbReference>
<dbReference type="OrthoDB" id="9804197at2"/>
<dbReference type="Pfam" id="PF02787">
    <property type="entry name" value="CPSase_L_D3"/>
    <property type="match status" value="1"/>
</dbReference>
<reference evidence="14 15" key="1">
    <citation type="journal article" date="2015" name="Genome Announc.">
        <title>Expanding the biotechnology potential of lactobacilli through comparative genomics of 213 strains and associated genera.</title>
        <authorList>
            <person name="Sun Z."/>
            <person name="Harris H.M."/>
            <person name="McCann A."/>
            <person name="Guo C."/>
            <person name="Argimon S."/>
            <person name="Zhang W."/>
            <person name="Yang X."/>
            <person name="Jeffery I.B."/>
            <person name="Cooney J.C."/>
            <person name="Kagawa T.F."/>
            <person name="Liu W."/>
            <person name="Song Y."/>
            <person name="Salvetti E."/>
            <person name="Wrobel A."/>
            <person name="Rasinkangas P."/>
            <person name="Parkhill J."/>
            <person name="Rea M.C."/>
            <person name="O'Sullivan O."/>
            <person name="Ritari J."/>
            <person name="Douillard F.P."/>
            <person name="Paul Ross R."/>
            <person name="Yang R."/>
            <person name="Briner A.E."/>
            <person name="Felis G.E."/>
            <person name="de Vos W.M."/>
            <person name="Barrangou R."/>
            <person name="Klaenhammer T.R."/>
            <person name="Caufield P.W."/>
            <person name="Cui Y."/>
            <person name="Zhang H."/>
            <person name="O'Toole P.W."/>
        </authorList>
    </citation>
    <scope>NUCLEOTIDE SEQUENCE [LARGE SCALE GENOMIC DNA]</scope>
    <source>
        <strain evidence="14 15">DSM 18793</strain>
    </source>
</reference>
<gene>
    <name evidence="14" type="ORF">FC21_GL001474</name>
</gene>
<dbReference type="InterPro" id="IPR058047">
    <property type="entry name" value="CPSase_preATP-grasp"/>
</dbReference>
<dbReference type="Pfam" id="PF02786">
    <property type="entry name" value="CPSase_L_D2"/>
    <property type="match status" value="1"/>
</dbReference>
<comment type="caution">
    <text evidence="14">The sequence shown here is derived from an EMBL/GenBank/DDBJ whole genome shotgun (WGS) entry which is preliminary data.</text>
</comment>
<dbReference type="InterPro" id="IPR016185">
    <property type="entry name" value="PreATP-grasp_dom_sf"/>
</dbReference>
<evidence type="ECO:0000256" key="8">
    <source>
        <dbReference type="ARBA" id="ARBA00022840"/>
    </source>
</evidence>
<evidence type="ECO:0000259" key="13">
    <source>
        <dbReference type="PROSITE" id="PS50975"/>
    </source>
</evidence>
<dbReference type="GO" id="GO:0046872">
    <property type="term" value="F:metal ion binding"/>
    <property type="evidence" value="ECO:0007669"/>
    <property type="project" value="UniProtKB-KW"/>
</dbReference>
<dbReference type="InterPro" id="IPR013815">
    <property type="entry name" value="ATP_grasp_subdomain_1"/>
</dbReference>
<accession>A0A0R1USP1</accession>
<dbReference type="SUPFAM" id="SSF52440">
    <property type="entry name" value="PreATP-grasp domain"/>
    <property type="match status" value="2"/>
</dbReference>
<keyword evidence="10" id="KW-0464">Manganese</keyword>
<name>A0A0R1USP1_9LACO</name>
<dbReference type="PRINTS" id="PR00098">
    <property type="entry name" value="CPSASE"/>
</dbReference>
<comment type="catalytic activity">
    <reaction evidence="11">
        <text>hydrogencarbonate + NH4(+) + 2 ATP = carbamoyl phosphate + 2 ADP + phosphate + 2 H(+)</text>
        <dbReference type="Rhea" id="RHEA:18029"/>
        <dbReference type="ChEBI" id="CHEBI:15378"/>
        <dbReference type="ChEBI" id="CHEBI:17544"/>
        <dbReference type="ChEBI" id="CHEBI:28938"/>
        <dbReference type="ChEBI" id="CHEBI:30616"/>
        <dbReference type="ChEBI" id="CHEBI:43474"/>
        <dbReference type="ChEBI" id="CHEBI:58228"/>
        <dbReference type="ChEBI" id="CHEBI:456216"/>
        <dbReference type="EC" id="6.3.4.16"/>
    </reaction>
</comment>
<dbReference type="STRING" id="417373.GCA_001570685_00564"/>
<dbReference type="SMART" id="SM01096">
    <property type="entry name" value="CPSase_L_D3"/>
    <property type="match status" value="1"/>
</dbReference>
<proteinExistence type="inferred from homology"/>
<dbReference type="InterPro" id="IPR036897">
    <property type="entry name" value="CarbamoylP_synth_lsu_oligo_sf"/>
</dbReference>
<dbReference type="RefSeq" id="WP_056995678.1">
    <property type="nucleotide sequence ID" value="NZ_AZGC01000039.1"/>
</dbReference>
<keyword evidence="15" id="KW-1185">Reference proteome</keyword>
<dbReference type="SUPFAM" id="SSF56059">
    <property type="entry name" value="Glutathione synthetase ATP-binding domain-like"/>
    <property type="match status" value="1"/>
</dbReference>
<dbReference type="Gene3D" id="3.30.470.20">
    <property type="entry name" value="ATP-grasp fold, B domain"/>
    <property type="match status" value="1"/>
</dbReference>
<keyword evidence="4" id="KW-0436">Ligase</keyword>
<dbReference type="Gene3D" id="3.30.1490.20">
    <property type="entry name" value="ATP-grasp fold, A domain"/>
    <property type="match status" value="1"/>
</dbReference>
<evidence type="ECO:0000256" key="4">
    <source>
        <dbReference type="ARBA" id="ARBA00022598"/>
    </source>
</evidence>
<evidence type="ECO:0000313" key="14">
    <source>
        <dbReference type="EMBL" id="KRL94002.1"/>
    </source>
</evidence>
<dbReference type="GO" id="GO:0005737">
    <property type="term" value="C:cytoplasm"/>
    <property type="evidence" value="ECO:0007669"/>
    <property type="project" value="TreeGrafter"/>
</dbReference>
<dbReference type="GO" id="GO:0004088">
    <property type="term" value="F:carbamoyl-phosphate synthase (glutamine-hydrolyzing) activity"/>
    <property type="evidence" value="ECO:0007669"/>
    <property type="project" value="TreeGrafter"/>
</dbReference>
<dbReference type="GO" id="GO:0005524">
    <property type="term" value="F:ATP binding"/>
    <property type="evidence" value="ECO:0007669"/>
    <property type="project" value="UniProtKB-UniRule"/>
</dbReference>
<dbReference type="GO" id="GO:0006221">
    <property type="term" value="P:pyrimidine nucleotide biosynthetic process"/>
    <property type="evidence" value="ECO:0007669"/>
    <property type="project" value="UniProtKB-KW"/>
</dbReference>
<evidence type="ECO:0000256" key="2">
    <source>
        <dbReference type="ARBA" id="ARBA00001946"/>
    </source>
</evidence>
<organism evidence="14 15">
    <name type="scientific">Limosilactobacillus equigenerosi DSM 18793 = JCM 14505</name>
    <dbReference type="NCBI Taxonomy" id="1423742"/>
    <lineage>
        <taxon>Bacteria</taxon>
        <taxon>Bacillati</taxon>
        <taxon>Bacillota</taxon>
        <taxon>Bacilli</taxon>
        <taxon>Lactobacillales</taxon>
        <taxon>Lactobacillaceae</taxon>
        <taxon>Limosilactobacillus</taxon>
    </lineage>
</organism>
<dbReference type="GO" id="GO:0004087">
    <property type="term" value="F:carbamoyl-phosphate synthase (ammonia) activity"/>
    <property type="evidence" value="ECO:0007669"/>
    <property type="project" value="UniProtKB-EC"/>
</dbReference>
<feature type="domain" description="ATP-grasp" evidence="13">
    <location>
        <begin position="128"/>
        <end position="322"/>
    </location>
</feature>
<dbReference type="InterPro" id="IPR005480">
    <property type="entry name" value="CPSase_lsu_oligo"/>
</dbReference>
<keyword evidence="8 12" id="KW-0067">ATP-binding</keyword>
<keyword evidence="9" id="KW-0665">Pyrimidine biosynthesis</keyword>
<dbReference type="GO" id="GO:0006541">
    <property type="term" value="P:glutamine metabolic process"/>
    <property type="evidence" value="ECO:0007669"/>
    <property type="project" value="TreeGrafter"/>
</dbReference>
<dbReference type="PANTHER" id="PTHR11405:SF16">
    <property type="entry name" value="ASPARTATE CARBAMOYLTRANSFERASE, CHLOROPLASTIC"/>
    <property type="match status" value="1"/>
</dbReference>
<dbReference type="PANTHER" id="PTHR11405">
    <property type="entry name" value="CARBAMOYLTRANSFERASE FAMILY MEMBER"/>
    <property type="match status" value="1"/>
</dbReference>
<dbReference type="FunFam" id="3.40.50.20:FF:000001">
    <property type="entry name" value="Carbamoyl-phosphate synthase large chain"/>
    <property type="match status" value="1"/>
</dbReference>
<comment type="similarity">
    <text evidence="3">Belongs to the CarB family.</text>
</comment>
<dbReference type="InterPro" id="IPR005483">
    <property type="entry name" value="CPSase_dom"/>
</dbReference>
<dbReference type="Gene3D" id="1.10.1030.10">
    <property type="entry name" value="Carbamoyl-phosphate synthetase, large subunit oligomerisation domain"/>
    <property type="match status" value="1"/>
</dbReference>
<dbReference type="Proteomes" id="UP000051084">
    <property type="component" value="Unassembled WGS sequence"/>
</dbReference>
<comment type="cofactor">
    <cofactor evidence="2">
        <name>Mg(2+)</name>
        <dbReference type="ChEBI" id="CHEBI:18420"/>
    </cofactor>
</comment>
<dbReference type="Pfam" id="PF25596">
    <property type="entry name" value="CPSase_L_D1"/>
    <property type="match status" value="2"/>
</dbReference>
<dbReference type="InterPro" id="IPR005479">
    <property type="entry name" value="CPAse_ATP-bd"/>
</dbReference>
<keyword evidence="6" id="KW-0677">Repeat</keyword>
<evidence type="ECO:0000256" key="1">
    <source>
        <dbReference type="ARBA" id="ARBA00001936"/>
    </source>
</evidence>
<evidence type="ECO:0000256" key="5">
    <source>
        <dbReference type="ARBA" id="ARBA00022723"/>
    </source>
</evidence>
<comment type="cofactor">
    <cofactor evidence="1">
        <name>Mn(2+)</name>
        <dbReference type="ChEBI" id="CHEBI:29035"/>
    </cofactor>
</comment>
<dbReference type="PATRIC" id="fig|1423742.4.peg.1527"/>
<evidence type="ECO:0000256" key="7">
    <source>
        <dbReference type="ARBA" id="ARBA00022741"/>
    </source>
</evidence>
<keyword evidence="7 12" id="KW-0547">Nucleotide-binding</keyword>